<dbReference type="Pfam" id="PF14921">
    <property type="entry name" value="APCDDC"/>
    <property type="match status" value="2"/>
</dbReference>
<organism evidence="8 9">
    <name type="scientific">Rousettus aegyptiacus</name>
    <name type="common">Egyptian fruit bat</name>
    <name type="synonym">Pteropus aegyptiacus</name>
    <dbReference type="NCBI Taxonomy" id="9407"/>
    <lineage>
        <taxon>Eukaryota</taxon>
        <taxon>Metazoa</taxon>
        <taxon>Chordata</taxon>
        <taxon>Craniata</taxon>
        <taxon>Vertebrata</taxon>
        <taxon>Euteleostomi</taxon>
        <taxon>Mammalia</taxon>
        <taxon>Eutheria</taxon>
        <taxon>Laurasiatheria</taxon>
        <taxon>Chiroptera</taxon>
        <taxon>Yinpterochiroptera</taxon>
        <taxon>Pteropodoidea</taxon>
        <taxon>Pteropodidae</taxon>
        <taxon>Rousettinae</taxon>
        <taxon>Rousettus</taxon>
    </lineage>
</organism>
<dbReference type="PANTHER" id="PTHR31021">
    <property type="entry name" value="ADENOMATOSIS POLYPOSIS COLI DOWN-REGULATED 1"/>
    <property type="match status" value="1"/>
</dbReference>
<comment type="caution">
    <text evidence="8">The sequence shown here is derived from an EMBL/GenBank/DDBJ whole genome shotgun (WGS) entry which is preliminary data.</text>
</comment>
<evidence type="ECO:0000313" key="9">
    <source>
        <dbReference type="Proteomes" id="UP000593571"/>
    </source>
</evidence>
<proteinExistence type="predicted"/>
<evidence type="ECO:0000313" key="8">
    <source>
        <dbReference type="EMBL" id="KAF6421670.1"/>
    </source>
</evidence>
<keyword evidence="9" id="KW-1185">Reference proteome</keyword>
<evidence type="ECO:0000256" key="2">
    <source>
        <dbReference type="ARBA" id="ARBA00022692"/>
    </source>
</evidence>
<feature type="signal peptide" evidence="6">
    <location>
        <begin position="1"/>
        <end position="22"/>
    </location>
</feature>
<evidence type="ECO:0000256" key="1">
    <source>
        <dbReference type="ARBA" id="ARBA00004167"/>
    </source>
</evidence>
<dbReference type="SMART" id="SM01352">
    <property type="entry name" value="APCDDC"/>
    <property type="match status" value="2"/>
</dbReference>
<evidence type="ECO:0000256" key="6">
    <source>
        <dbReference type="SAM" id="SignalP"/>
    </source>
</evidence>
<keyword evidence="5" id="KW-0325">Glycoprotein</keyword>
<dbReference type="Proteomes" id="UP000593571">
    <property type="component" value="Unassembled WGS sequence"/>
</dbReference>
<keyword evidence="2" id="KW-0812">Transmembrane</keyword>
<dbReference type="InterPro" id="IPR029405">
    <property type="entry name" value="APCDD1_dom"/>
</dbReference>
<dbReference type="GO" id="GO:0005886">
    <property type="term" value="C:plasma membrane"/>
    <property type="evidence" value="ECO:0007669"/>
    <property type="project" value="InterPro"/>
</dbReference>
<dbReference type="AlphaFoldDB" id="A0A7J8DEY8"/>
<feature type="domain" description="APCDD1" evidence="7">
    <location>
        <begin position="36"/>
        <end position="272"/>
    </location>
</feature>
<name>A0A7J8DEY8_ROUAE</name>
<evidence type="ECO:0000259" key="7">
    <source>
        <dbReference type="SMART" id="SM01352"/>
    </source>
</evidence>
<evidence type="ECO:0000256" key="5">
    <source>
        <dbReference type="ARBA" id="ARBA00023180"/>
    </source>
</evidence>
<accession>A0A7J8DEY8</accession>
<dbReference type="PANTHER" id="PTHR31021:SF3">
    <property type="entry name" value="PROTEIN APCDD1-LIKE"/>
    <property type="match status" value="1"/>
</dbReference>
<evidence type="ECO:0000256" key="3">
    <source>
        <dbReference type="ARBA" id="ARBA00022729"/>
    </source>
</evidence>
<dbReference type="EMBL" id="JACASE010000012">
    <property type="protein sequence ID" value="KAF6421670.1"/>
    <property type="molecule type" value="Genomic_DNA"/>
</dbReference>
<dbReference type="GO" id="GO:0030178">
    <property type="term" value="P:negative regulation of Wnt signaling pathway"/>
    <property type="evidence" value="ECO:0007669"/>
    <property type="project" value="InterPro"/>
</dbReference>
<protein>
    <submittedName>
        <fullName evidence="8">APC down-regulated 1 like</fullName>
    </submittedName>
</protein>
<dbReference type="GO" id="GO:0017147">
    <property type="term" value="F:Wnt-protein binding"/>
    <property type="evidence" value="ECO:0007669"/>
    <property type="project" value="InterPro"/>
</dbReference>
<evidence type="ECO:0000256" key="4">
    <source>
        <dbReference type="ARBA" id="ARBA00023136"/>
    </source>
</evidence>
<sequence length="500" mass="55070">MPAAMLPYACVLVLLGARTAETAGTAGGGHLRWEPECQQPLPSRVPVSTLLPPRLDGPWISTGCEVRPGPEFLTRSYTFFPNRLFRAYQFYYRDALCREPAHSLLIKGKVRLRRASWVTRGATEADYHLHKVGVVFHSRRALLDVAGRLNRTRAGQDCARRLPPARAWLPGALYELLSARAQWDCTAALGFVMHELSLVRVQRHLQPQPPAGARLVKELYLGDIHTEQAERPHYRPTGYQRPLQSALHHAFPCPACGLIARSDEHHPPVLPAQAAAALRLDGRWVSAGCEVRPAVLFLTRLFAFHGPSRSWEGYYRHFSDPACRQPTFTVYAAGRYSGGAPSAKLLGATELVFRVTRARVTPMDPDTTAMLNFSRPGSCGGPGVWSLGTERDVTATNGCLPLGIRLPHVEYELFKTERDALGQSLLFVGQRPTDGSSPDTPEKRPTSYQAPLVLCDGAAQDFPRAPQHRPLLPEPLRGGGPGPRVAPLSFLPLILRLASL</sequence>
<gene>
    <name evidence="8" type="ORF">HJG63_000812</name>
</gene>
<keyword evidence="3 6" id="KW-0732">Signal</keyword>
<dbReference type="InterPro" id="IPR042425">
    <property type="entry name" value="APCDD1"/>
</dbReference>
<feature type="domain" description="APCDD1" evidence="7">
    <location>
        <begin position="273"/>
        <end position="474"/>
    </location>
</feature>
<feature type="chain" id="PRO_5029583919" evidence="6">
    <location>
        <begin position="23"/>
        <end position="500"/>
    </location>
</feature>
<keyword evidence="4" id="KW-0472">Membrane</keyword>
<comment type="subcellular location">
    <subcellularLocation>
        <location evidence="1">Membrane</location>
        <topology evidence="1">Single-pass membrane protein</topology>
    </subcellularLocation>
</comment>
<reference evidence="8 9" key="1">
    <citation type="journal article" date="2020" name="Nature">
        <title>Six reference-quality genomes reveal evolution of bat adaptations.</title>
        <authorList>
            <person name="Jebb D."/>
            <person name="Huang Z."/>
            <person name="Pippel M."/>
            <person name="Hughes G.M."/>
            <person name="Lavrichenko K."/>
            <person name="Devanna P."/>
            <person name="Winkler S."/>
            <person name="Jermiin L.S."/>
            <person name="Skirmuntt E.C."/>
            <person name="Katzourakis A."/>
            <person name="Burkitt-Gray L."/>
            <person name="Ray D.A."/>
            <person name="Sullivan K.A.M."/>
            <person name="Roscito J.G."/>
            <person name="Kirilenko B.M."/>
            <person name="Davalos L.M."/>
            <person name="Corthals A.P."/>
            <person name="Power M.L."/>
            <person name="Jones G."/>
            <person name="Ransome R.D."/>
            <person name="Dechmann D.K.N."/>
            <person name="Locatelli A.G."/>
            <person name="Puechmaille S.J."/>
            <person name="Fedrigo O."/>
            <person name="Jarvis E.D."/>
            <person name="Hiller M."/>
            <person name="Vernes S.C."/>
            <person name="Myers E.W."/>
            <person name="Teeling E.C."/>
        </authorList>
    </citation>
    <scope>NUCLEOTIDE SEQUENCE [LARGE SCALE GENOMIC DNA]</scope>
    <source>
        <strain evidence="8">MRouAeg1</strain>
        <tissue evidence="8">Muscle</tissue>
    </source>
</reference>